<dbReference type="PROSITE" id="PS00455">
    <property type="entry name" value="AMP_BINDING"/>
    <property type="match status" value="1"/>
</dbReference>
<name>A0A381T8Y5_9ZZZZ</name>
<dbReference type="Gene3D" id="3.40.50.980">
    <property type="match status" value="2"/>
</dbReference>
<dbReference type="EMBL" id="UINC01004153">
    <property type="protein sequence ID" value="SVA12199.1"/>
    <property type="molecule type" value="Genomic_DNA"/>
</dbReference>
<dbReference type="SUPFAM" id="SSF56801">
    <property type="entry name" value="Acetyl-CoA synthetase-like"/>
    <property type="match status" value="1"/>
</dbReference>
<feature type="domain" description="AMP-dependent synthetase/ligase" evidence="1">
    <location>
        <begin position="15"/>
        <end position="306"/>
    </location>
</feature>
<proteinExistence type="predicted"/>
<evidence type="ECO:0000259" key="1">
    <source>
        <dbReference type="Pfam" id="PF00501"/>
    </source>
</evidence>
<dbReference type="InterPro" id="IPR050237">
    <property type="entry name" value="ATP-dep_AMP-bd_enzyme"/>
</dbReference>
<dbReference type="PANTHER" id="PTHR43767">
    <property type="entry name" value="LONG-CHAIN-FATTY-ACID--COA LIGASE"/>
    <property type="match status" value="1"/>
</dbReference>
<gene>
    <name evidence="2" type="ORF">METZ01_LOCUS65053</name>
</gene>
<dbReference type="InterPro" id="IPR000873">
    <property type="entry name" value="AMP-dep_synth/lig_dom"/>
</dbReference>
<protein>
    <recommendedName>
        <fullName evidence="1">AMP-dependent synthetase/ligase domain-containing protein</fullName>
    </recommendedName>
</protein>
<feature type="non-terminal residue" evidence="2">
    <location>
        <position position="306"/>
    </location>
</feature>
<evidence type="ECO:0000313" key="2">
    <source>
        <dbReference type="EMBL" id="SVA12199.1"/>
    </source>
</evidence>
<accession>A0A381T8Y5</accession>
<dbReference type="AlphaFoldDB" id="A0A381T8Y5"/>
<reference evidence="2" key="1">
    <citation type="submission" date="2018-05" db="EMBL/GenBank/DDBJ databases">
        <authorList>
            <person name="Lanie J.A."/>
            <person name="Ng W.-L."/>
            <person name="Kazmierczak K.M."/>
            <person name="Andrzejewski T.M."/>
            <person name="Davidsen T.M."/>
            <person name="Wayne K.J."/>
            <person name="Tettelin H."/>
            <person name="Glass J.I."/>
            <person name="Rusch D."/>
            <person name="Podicherti R."/>
            <person name="Tsui H.-C.T."/>
            <person name="Winkler M.E."/>
        </authorList>
    </citation>
    <scope>NUCLEOTIDE SEQUENCE</scope>
</reference>
<sequence length="306" mass="34104">MNTTEFLNITSLIVPDRTAIVFDGKRFSFQELEERVKKLANALAGMGVKAGDRIASMQVNCNENIETYFAAAKLDAVYVPLNFRSRPEEIEYMINDSKPKILITGERYVSMVDGIKENLTSVDGFVVMDDASAEGWESYEQLLSTSSGEDMYPMGDEDDLTMVMFTAGTTGSPKGVMLSHDSFASYLLANVSPPDLESEEKNILTVPLYHIAGVQAVMAAIYGGRTLIIQRQFEPVEWMTLVQEEKANRAMMVPTMLKMLMDHQEFEKFDLSTLEVITYGAAPMPVEVIKRAISKFPGTFFINAFG</sequence>
<dbReference type="InterPro" id="IPR020845">
    <property type="entry name" value="AMP-binding_CS"/>
</dbReference>
<organism evidence="2">
    <name type="scientific">marine metagenome</name>
    <dbReference type="NCBI Taxonomy" id="408172"/>
    <lineage>
        <taxon>unclassified sequences</taxon>
        <taxon>metagenomes</taxon>
        <taxon>ecological metagenomes</taxon>
    </lineage>
</organism>
<dbReference type="PANTHER" id="PTHR43767:SF1">
    <property type="entry name" value="NONRIBOSOMAL PEPTIDE SYNTHASE PES1 (EUROFUNG)-RELATED"/>
    <property type="match status" value="1"/>
</dbReference>
<dbReference type="Pfam" id="PF00501">
    <property type="entry name" value="AMP-binding"/>
    <property type="match status" value="1"/>
</dbReference>